<dbReference type="GO" id="GO:0022857">
    <property type="term" value="F:transmembrane transporter activity"/>
    <property type="evidence" value="ECO:0007669"/>
    <property type="project" value="InterPro"/>
</dbReference>
<feature type="transmembrane region" description="Helical" evidence="7">
    <location>
        <begin position="202"/>
        <end position="219"/>
    </location>
</feature>
<dbReference type="STRING" id="633440.SAMN05421869_115190"/>
<sequence length="519" mass="53227">MNDFSRPQAGRREWAGLAVLILPTLLLSIDMSVLHLAVPSLTEDLRPTGAQLLWISDIYGFLIAGFLITMGTLGDRIGRRRLLLLGGVAFAAASVLAAYATTPLLLILARALLGVAGATLMPSTLSLISNMFLDPRQRTKAVSLWMTGFTGGMVVGPLVGGLLLEWFWWGAVFLLNVPVMVVLLVAGPLLLPEYRAPGAGRVDLVSVVLSLGAVLPTIYGVKEFAANGLSWPSVLAVVAGLVLGTVFIRRQRLLADPLLDLGLFANRQVSACLGTLMLVTLLGPGLSLLTGQYLQLAEGLSPLAAGMWMVPMTAAVIVGFVITPRLAGRFRPAHVIVGGLALAVLGMVLLAQVEGTGGLAYVVVGQSLFFAGSSPLVVLGIDMVVGAAPPERSGSAAALSETGQEFSAALGLAVLGSLSAVVYRTSFTAPADLDGAAAETARGTFGGAFAVAADQPAEVAAVLLADARAAFTDGLAVAAVASVVILLAAAVLVVTALRHLPPLGSPATADTGHAEAPST</sequence>
<dbReference type="SUPFAM" id="SSF103473">
    <property type="entry name" value="MFS general substrate transporter"/>
    <property type="match status" value="1"/>
</dbReference>
<evidence type="ECO:0000256" key="5">
    <source>
        <dbReference type="ARBA" id="ARBA00022989"/>
    </source>
</evidence>
<gene>
    <name evidence="9" type="ORF">SAMN05421869_115190</name>
</gene>
<dbReference type="GO" id="GO:0005886">
    <property type="term" value="C:plasma membrane"/>
    <property type="evidence" value="ECO:0007669"/>
    <property type="project" value="UniProtKB-SubCell"/>
</dbReference>
<feature type="transmembrane region" description="Helical" evidence="7">
    <location>
        <begin position="107"/>
        <end position="129"/>
    </location>
</feature>
<dbReference type="InterPro" id="IPR011701">
    <property type="entry name" value="MFS"/>
</dbReference>
<keyword evidence="3" id="KW-1003">Cell membrane</keyword>
<evidence type="ECO:0000313" key="9">
    <source>
        <dbReference type="EMBL" id="SDK35803.1"/>
    </source>
</evidence>
<dbReference type="AlphaFoldDB" id="A0A1G9B8K3"/>
<keyword evidence="6 7" id="KW-0472">Membrane</keyword>
<evidence type="ECO:0000259" key="8">
    <source>
        <dbReference type="PROSITE" id="PS50850"/>
    </source>
</evidence>
<feature type="transmembrane region" description="Helical" evidence="7">
    <location>
        <begin position="14"/>
        <end position="38"/>
    </location>
</feature>
<keyword evidence="5 7" id="KW-1133">Transmembrane helix</keyword>
<feature type="transmembrane region" description="Helical" evidence="7">
    <location>
        <begin position="475"/>
        <end position="497"/>
    </location>
</feature>
<feature type="transmembrane region" description="Helical" evidence="7">
    <location>
        <begin position="141"/>
        <end position="160"/>
    </location>
</feature>
<dbReference type="Proteomes" id="UP000199202">
    <property type="component" value="Unassembled WGS sequence"/>
</dbReference>
<proteinExistence type="predicted"/>
<keyword evidence="4 7" id="KW-0812">Transmembrane</keyword>
<reference evidence="9 10" key="1">
    <citation type="submission" date="2016-10" db="EMBL/GenBank/DDBJ databases">
        <authorList>
            <person name="de Groot N.N."/>
        </authorList>
    </citation>
    <scope>NUCLEOTIDE SEQUENCE [LARGE SCALE GENOMIC DNA]</scope>
    <source>
        <strain evidence="9 10">CGMCC 4.6533</strain>
    </source>
</reference>
<dbReference type="PANTHER" id="PTHR42718">
    <property type="entry name" value="MAJOR FACILITATOR SUPERFAMILY MULTIDRUG TRANSPORTER MFSC"/>
    <property type="match status" value="1"/>
</dbReference>
<feature type="transmembrane region" description="Helical" evidence="7">
    <location>
        <begin position="50"/>
        <end position="70"/>
    </location>
</feature>
<dbReference type="Pfam" id="PF07690">
    <property type="entry name" value="MFS_1"/>
    <property type="match status" value="1"/>
</dbReference>
<evidence type="ECO:0000256" key="7">
    <source>
        <dbReference type="SAM" id="Phobius"/>
    </source>
</evidence>
<evidence type="ECO:0000256" key="3">
    <source>
        <dbReference type="ARBA" id="ARBA00022475"/>
    </source>
</evidence>
<dbReference type="InterPro" id="IPR020846">
    <property type="entry name" value="MFS_dom"/>
</dbReference>
<name>A0A1G9B8K3_9ACTN</name>
<evidence type="ECO:0000256" key="1">
    <source>
        <dbReference type="ARBA" id="ARBA00004651"/>
    </source>
</evidence>
<keyword evidence="10" id="KW-1185">Reference proteome</keyword>
<evidence type="ECO:0000256" key="2">
    <source>
        <dbReference type="ARBA" id="ARBA00022448"/>
    </source>
</evidence>
<evidence type="ECO:0000256" key="6">
    <source>
        <dbReference type="ARBA" id="ARBA00023136"/>
    </source>
</evidence>
<evidence type="ECO:0000256" key="4">
    <source>
        <dbReference type="ARBA" id="ARBA00022692"/>
    </source>
</evidence>
<feature type="transmembrane region" description="Helical" evidence="7">
    <location>
        <begin position="231"/>
        <end position="248"/>
    </location>
</feature>
<feature type="transmembrane region" description="Helical" evidence="7">
    <location>
        <begin position="335"/>
        <end position="353"/>
    </location>
</feature>
<feature type="transmembrane region" description="Helical" evidence="7">
    <location>
        <begin position="166"/>
        <end position="190"/>
    </location>
</feature>
<organism evidence="9 10">
    <name type="scientific">Nonomuraea jiangxiensis</name>
    <dbReference type="NCBI Taxonomy" id="633440"/>
    <lineage>
        <taxon>Bacteria</taxon>
        <taxon>Bacillati</taxon>
        <taxon>Actinomycetota</taxon>
        <taxon>Actinomycetes</taxon>
        <taxon>Streptosporangiales</taxon>
        <taxon>Streptosporangiaceae</taxon>
        <taxon>Nonomuraea</taxon>
    </lineage>
</organism>
<feature type="transmembrane region" description="Helical" evidence="7">
    <location>
        <begin position="82"/>
        <end position="101"/>
    </location>
</feature>
<dbReference type="InterPro" id="IPR036259">
    <property type="entry name" value="MFS_trans_sf"/>
</dbReference>
<feature type="transmembrane region" description="Helical" evidence="7">
    <location>
        <begin position="359"/>
        <end position="385"/>
    </location>
</feature>
<keyword evidence="2" id="KW-0813">Transport</keyword>
<feature type="transmembrane region" description="Helical" evidence="7">
    <location>
        <begin position="303"/>
        <end position="323"/>
    </location>
</feature>
<dbReference type="PROSITE" id="PS50850">
    <property type="entry name" value="MFS"/>
    <property type="match status" value="1"/>
</dbReference>
<evidence type="ECO:0000313" key="10">
    <source>
        <dbReference type="Proteomes" id="UP000199202"/>
    </source>
</evidence>
<dbReference type="EMBL" id="FNDJ01000015">
    <property type="protein sequence ID" value="SDK35803.1"/>
    <property type="molecule type" value="Genomic_DNA"/>
</dbReference>
<protein>
    <submittedName>
        <fullName evidence="9">MFS transporter, DHA2 family, multidrug resistance protein</fullName>
    </submittedName>
</protein>
<feature type="domain" description="Major facilitator superfamily (MFS) profile" evidence="8">
    <location>
        <begin position="16"/>
        <end position="499"/>
    </location>
</feature>
<accession>A0A1G9B8K3</accession>
<dbReference type="CDD" id="cd17321">
    <property type="entry name" value="MFS_MMR_MDR_like"/>
    <property type="match status" value="1"/>
</dbReference>
<dbReference type="RefSeq" id="WP_245765396.1">
    <property type="nucleotide sequence ID" value="NZ_FNDJ01000015.1"/>
</dbReference>
<feature type="transmembrane region" description="Helical" evidence="7">
    <location>
        <begin position="269"/>
        <end position="291"/>
    </location>
</feature>
<dbReference type="Gene3D" id="1.20.1250.20">
    <property type="entry name" value="MFS general substrate transporter like domains"/>
    <property type="match status" value="1"/>
</dbReference>
<dbReference type="PANTHER" id="PTHR42718:SF47">
    <property type="entry name" value="METHYL VIOLOGEN RESISTANCE PROTEIN SMVA"/>
    <property type="match status" value="1"/>
</dbReference>
<comment type="subcellular location">
    <subcellularLocation>
        <location evidence="1">Cell membrane</location>
        <topology evidence="1">Multi-pass membrane protein</topology>
    </subcellularLocation>
</comment>
<dbReference type="Gene3D" id="1.20.1720.10">
    <property type="entry name" value="Multidrug resistance protein D"/>
    <property type="match status" value="1"/>
</dbReference>